<dbReference type="STRING" id="1552123.EP57_13530"/>
<feature type="chain" id="PRO_5041596409" evidence="2">
    <location>
        <begin position="20"/>
        <end position="146"/>
    </location>
</feature>
<proteinExistence type="predicted"/>
<evidence type="ECO:0000313" key="5">
    <source>
        <dbReference type="EMBL" id="MBC1567016.1"/>
    </source>
</evidence>
<dbReference type="OrthoDB" id="2362960at2"/>
<reference evidence="5 7" key="2">
    <citation type="submission" date="2020-03" db="EMBL/GenBank/DDBJ databases">
        <title>Soil Listeria distribution.</title>
        <authorList>
            <person name="Liao J."/>
            <person name="Wiedmann M."/>
        </authorList>
    </citation>
    <scope>NUCLEOTIDE SEQUENCE [LARGE SCALE GENOMIC DNA]</scope>
    <source>
        <strain evidence="5 7">FSL L7-1427</strain>
    </source>
</reference>
<dbReference type="AlphaFoldDB" id="A0A099W2N3"/>
<dbReference type="Proteomes" id="UP000029844">
    <property type="component" value="Unassembled WGS sequence"/>
</dbReference>
<evidence type="ECO:0000256" key="2">
    <source>
        <dbReference type="SAM" id="SignalP"/>
    </source>
</evidence>
<feature type="signal peptide" evidence="2">
    <location>
        <begin position="1"/>
        <end position="19"/>
    </location>
</feature>
<sequence>MKKILTAISIAALFGLALAGCGKEDTDINKALGSEEMTVTPTKITREKAATDRKNILKIAVKVKNNSKTEIGIGAGNFRIKDDNRKVYDSYGMKKDSLGQVVAPGETITGNIYFEVPAILEKVWLEYDVSMDREPAAEWLLAFPTK</sequence>
<accession>A0A099W2N3</accession>
<evidence type="ECO:0000313" key="4">
    <source>
        <dbReference type="EMBL" id="KGL38951.1"/>
    </source>
</evidence>
<dbReference type="PROSITE" id="PS51257">
    <property type="entry name" value="PROKAR_LIPOPROTEIN"/>
    <property type="match status" value="1"/>
</dbReference>
<dbReference type="Proteomes" id="UP000586951">
    <property type="component" value="Unassembled WGS sequence"/>
</dbReference>
<dbReference type="Gene3D" id="2.60.40.1240">
    <property type="match status" value="1"/>
</dbReference>
<reference evidence="4 6" key="1">
    <citation type="submission" date="2014-05" db="EMBL/GenBank/DDBJ databases">
        <title>Novel Listeriaceae from food processing environments.</title>
        <authorList>
            <person name="den Bakker H.C."/>
        </authorList>
    </citation>
    <scope>NUCLEOTIDE SEQUENCE [LARGE SCALE GENOMIC DNA]</scope>
    <source>
        <strain evidence="4 6">FSL A5-0281</strain>
    </source>
</reference>
<keyword evidence="6" id="KW-1185">Reference proteome</keyword>
<gene>
    <name evidence="4" type="ORF">EP57_13530</name>
    <name evidence="5" type="ORF">HB907_16530</name>
</gene>
<comment type="caution">
    <text evidence="4">The sequence shown here is derived from an EMBL/GenBank/DDBJ whole genome shotgun (WGS) entry which is preliminary data.</text>
</comment>
<dbReference type="GeneID" id="58718363"/>
<protein>
    <submittedName>
        <fullName evidence="5">DUF4352 domain-containing protein</fullName>
    </submittedName>
</protein>
<dbReference type="RefSeq" id="WP_036087403.1">
    <property type="nucleotide sequence ID" value="NZ_CBCSHQ010000003.1"/>
</dbReference>
<keyword evidence="1 2" id="KW-0732">Signal</keyword>
<evidence type="ECO:0000259" key="3">
    <source>
        <dbReference type="Pfam" id="PF11611"/>
    </source>
</evidence>
<dbReference type="EMBL" id="JAARRU010000007">
    <property type="protein sequence ID" value="MBC1567016.1"/>
    <property type="molecule type" value="Genomic_DNA"/>
</dbReference>
<dbReference type="Pfam" id="PF11611">
    <property type="entry name" value="DUF4352"/>
    <property type="match status" value="1"/>
</dbReference>
<dbReference type="EMBL" id="JNFA01000028">
    <property type="protein sequence ID" value="KGL38951.1"/>
    <property type="molecule type" value="Genomic_DNA"/>
</dbReference>
<evidence type="ECO:0000313" key="7">
    <source>
        <dbReference type="Proteomes" id="UP000586951"/>
    </source>
</evidence>
<dbReference type="InterPro" id="IPR029050">
    <property type="entry name" value="Immunoprotect_excell_Ig-like"/>
</dbReference>
<evidence type="ECO:0000313" key="6">
    <source>
        <dbReference type="Proteomes" id="UP000029844"/>
    </source>
</evidence>
<evidence type="ECO:0000256" key="1">
    <source>
        <dbReference type="ARBA" id="ARBA00022729"/>
    </source>
</evidence>
<organism evidence="4 6">
    <name type="scientific">Listeria booriae</name>
    <dbReference type="NCBI Taxonomy" id="1552123"/>
    <lineage>
        <taxon>Bacteria</taxon>
        <taxon>Bacillati</taxon>
        <taxon>Bacillota</taxon>
        <taxon>Bacilli</taxon>
        <taxon>Bacillales</taxon>
        <taxon>Listeriaceae</taxon>
        <taxon>Listeria</taxon>
    </lineage>
</organism>
<name>A0A099W2N3_9LIST</name>
<dbReference type="InterPro" id="IPR029051">
    <property type="entry name" value="DUF4352"/>
</dbReference>
<feature type="domain" description="DUF4352" evidence="3">
    <location>
        <begin position="34"/>
        <end position="128"/>
    </location>
</feature>